<keyword evidence="2" id="KW-1133">Transmembrane helix</keyword>
<feature type="region of interest" description="Disordered" evidence="1">
    <location>
        <begin position="598"/>
        <end position="622"/>
    </location>
</feature>
<feature type="compositionally biased region" description="Pro residues" evidence="1">
    <location>
        <begin position="516"/>
        <end position="528"/>
    </location>
</feature>
<feature type="region of interest" description="Disordered" evidence="1">
    <location>
        <begin position="185"/>
        <end position="214"/>
    </location>
</feature>
<feature type="compositionally biased region" description="Basic residues" evidence="1">
    <location>
        <begin position="448"/>
        <end position="459"/>
    </location>
</feature>
<feature type="transmembrane region" description="Helical" evidence="2">
    <location>
        <begin position="21"/>
        <end position="42"/>
    </location>
</feature>
<feature type="compositionally biased region" description="Pro residues" evidence="1">
    <location>
        <begin position="279"/>
        <end position="288"/>
    </location>
</feature>
<feature type="compositionally biased region" description="Basic and acidic residues" evidence="1">
    <location>
        <begin position="257"/>
        <end position="271"/>
    </location>
</feature>
<feature type="region of interest" description="Disordered" evidence="1">
    <location>
        <begin position="229"/>
        <end position="579"/>
    </location>
</feature>
<proteinExistence type="predicted"/>
<dbReference type="PRINTS" id="PR01217">
    <property type="entry name" value="PRICHEXTENSN"/>
</dbReference>
<feature type="compositionally biased region" description="Pro residues" evidence="1">
    <location>
        <begin position="428"/>
        <end position="440"/>
    </location>
</feature>
<evidence type="ECO:0008006" key="5">
    <source>
        <dbReference type="Google" id="ProtNLM"/>
    </source>
</evidence>
<feature type="compositionally biased region" description="Basic and acidic residues" evidence="1">
    <location>
        <begin position="294"/>
        <end position="305"/>
    </location>
</feature>
<name>A0AAQ3K9C9_9LILI</name>
<sequence length="622" mass="69913">MERERERERAREASSPSPVGFRSWVLLLLFSILLLLFFPLSFRGSRPFAVRNGWDVLNLLLVLFAILCGVLSRRSGGDDADGFPRHAASEEWLGFASRRAHVSYSHRPTEDTPAADVIRMRSDSSYPVQIRPDMAALNSGASPASAEWHRYDDAQLYRWRLESGGWERERFADFESKTIAVDKYVLRRSPSPRSRSPPSPPSLPPQPNPRWTEVDGIPERELDKDGIFESKKPHLSSSPPPPLQPSQRQPRRRRRTVEKVSENREVHKDEIFGSDNPHPRSPSPPPLTQRPLRRIMEKYREREVGHNATSETKKTHLLPSLPATSRQRRRRSVGDIPKWEVDQDPNLAVEKPQTPQPASPPLPPLSLPLPPQPQDEEEEEKKNHKKRSGGGTKDIAAAIAFFYPKKKGSKTQKSSNDTTLPCEDPASSGPPPPPPPPPPSASVFHQLFAHKKGGGKNRLMHSDSGSAPPQAPPPPAPARQSRKEVLHSPRPPQPLPPAPPSHNHFHDKGKEKVYPDEPPQPPSSSLPPRPEKSNSSHMHQPVAKEVKQGRRTAEGEAAKFKEREAKESVAVSCPSPDVDNKADLFIAQCRANWKLEKQNSVREKELRKQRKQQLHPAEPKRT</sequence>
<evidence type="ECO:0000313" key="4">
    <source>
        <dbReference type="Proteomes" id="UP001327560"/>
    </source>
</evidence>
<keyword evidence="2" id="KW-0472">Membrane</keyword>
<dbReference type="Proteomes" id="UP001327560">
    <property type="component" value="Chromosome 4"/>
</dbReference>
<dbReference type="EMBL" id="CP136893">
    <property type="protein sequence ID" value="WOL02993.1"/>
    <property type="molecule type" value="Genomic_DNA"/>
</dbReference>
<dbReference type="AlphaFoldDB" id="A0AAQ3K9C9"/>
<evidence type="ECO:0000256" key="1">
    <source>
        <dbReference type="SAM" id="MobiDB-lite"/>
    </source>
</evidence>
<feature type="compositionally biased region" description="Basic and acidic residues" evidence="1">
    <location>
        <begin position="542"/>
        <end position="567"/>
    </location>
</feature>
<gene>
    <name evidence="3" type="ORF">Cni_G11713</name>
</gene>
<protein>
    <recommendedName>
        <fullName evidence="5">Hydroxyproline-rich glycoprotein family protein</fullName>
    </recommendedName>
</protein>
<keyword evidence="4" id="KW-1185">Reference proteome</keyword>
<feature type="compositionally biased region" description="Pro residues" evidence="1">
    <location>
        <begin position="354"/>
        <end position="373"/>
    </location>
</feature>
<feature type="compositionally biased region" description="Pro residues" evidence="1">
    <location>
        <begin position="489"/>
        <end position="500"/>
    </location>
</feature>
<dbReference type="PANTHER" id="PTHR33098:SF36">
    <property type="entry name" value="HYDROXYPROLINE-RICH GLYCOPROTEIN FAMILY PROTEIN"/>
    <property type="match status" value="1"/>
</dbReference>
<feature type="compositionally biased region" description="Basic and acidic residues" evidence="1">
    <location>
        <begin position="504"/>
        <end position="515"/>
    </location>
</feature>
<organism evidence="3 4">
    <name type="scientific">Canna indica</name>
    <name type="common">Indian-shot</name>
    <dbReference type="NCBI Taxonomy" id="4628"/>
    <lineage>
        <taxon>Eukaryota</taxon>
        <taxon>Viridiplantae</taxon>
        <taxon>Streptophyta</taxon>
        <taxon>Embryophyta</taxon>
        <taxon>Tracheophyta</taxon>
        <taxon>Spermatophyta</taxon>
        <taxon>Magnoliopsida</taxon>
        <taxon>Liliopsida</taxon>
        <taxon>Zingiberales</taxon>
        <taxon>Cannaceae</taxon>
        <taxon>Canna</taxon>
    </lineage>
</organism>
<dbReference type="InterPro" id="IPR008480">
    <property type="entry name" value="DUF761_pln"/>
</dbReference>
<dbReference type="PANTHER" id="PTHR33098">
    <property type="entry name" value="COTTON FIBER (DUF761)"/>
    <property type="match status" value="1"/>
</dbReference>
<dbReference type="Pfam" id="PF05553">
    <property type="entry name" value="DUF761"/>
    <property type="match status" value="1"/>
</dbReference>
<reference evidence="3 4" key="1">
    <citation type="submission" date="2023-10" db="EMBL/GenBank/DDBJ databases">
        <title>Chromosome-scale genome assembly provides insights into flower coloration mechanisms of Canna indica.</title>
        <authorList>
            <person name="Li C."/>
        </authorList>
    </citation>
    <scope>NUCLEOTIDE SEQUENCE [LARGE SCALE GENOMIC DNA]</scope>
    <source>
        <tissue evidence="3">Flower</tissue>
    </source>
</reference>
<accession>A0AAQ3K9C9</accession>
<keyword evidence="2" id="KW-0812">Transmembrane</keyword>
<evidence type="ECO:0000256" key="2">
    <source>
        <dbReference type="SAM" id="Phobius"/>
    </source>
</evidence>
<evidence type="ECO:0000313" key="3">
    <source>
        <dbReference type="EMBL" id="WOL02993.1"/>
    </source>
</evidence>
<feature type="compositionally biased region" description="Pro residues" evidence="1">
    <location>
        <begin position="195"/>
        <end position="208"/>
    </location>
</feature>